<reference evidence="2" key="1">
    <citation type="submission" date="2020-03" db="EMBL/GenBank/DDBJ databases">
        <title>Genome of Pelagibius litoralis DSM 21314T.</title>
        <authorList>
            <person name="Wang G."/>
        </authorList>
    </citation>
    <scope>NUCLEOTIDE SEQUENCE</scope>
    <source>
        <strain evidence="2">DSM 21314</strain>
    </source>
</reference>
<evidence type="ECO:0000313" key="2">
    <source>
        <dbReference type="EMBL" id="NIA70675.1"/>
    </source>
</evidence>
<keyword evidence="1" id="KW-1133">Transmembrane helix</keyword>
<sequence length="137" mass="14235">MEFTGINYLAVVAAMVASYVFGSVYYMSLAKPWMAALGKTEEEVKAGAGPSVYVITAIAQLVMAFMLAGIMGHLGSVGMGAAGGLTTAFFVWLGFVATTLVVNHGFQGAKRSLTVIDGAHWLGVLLVQGLVIGLFGI</sequence>
<dbReference type="Proteomes" id="UP000761264">
    <property type="component" value="Unassembled WGS sequence"/>
</dbReference>
<organism evidence="2 3">
    <name type="scientific">Pelagibius litoralis</name>
    <dbReference type="NCBI Taxonomy" id="374515"/>
    <lineage>
        <taxon>Bacteria</taxon>
        <taxon>Pseudomonadati</taxon>
        <taxon>Pseudomonadota</taxon>
        <taxon>Alphaproteobacteria</taxon>
        <taxon>Rhodospirillales</taxon>
        <taxon>Rhodovibrionaceae</taxon>
        <taxon>Pelagibius</taxon>
    </lineage>
</organism>
<dbReference type="EMBL" id="JAAQPH010000015">
    <property type="protein sequence ID" value="NIA70675.1"/>
    <property type="molecule type" value="Genomic_DNA"/>
</dbReference>
<keyword evidence="1" id="KW-0812">Transmembrane</keyword>
<protein>
    <submittedName>
        <fullName evidence="2">DUF1761 domain-containing protein</fullName>
    </submittedName>
</protein>
<keyword evidence="3" id="KW-1185">Reference proteome</keyword>
<feature type="transmembrane region" description="Helical" evidence="1">
    <location>
        <begin position="50"/>
        <end position="71"/>
    </location>
</feature>
<comment type="caution">
    <text evidence="2">The sequence shown here is derived from an EMBL/GenBank/DDBJ whole genome shotgun (WGS) entry which is preliminary data.</text>
</comment>
<dbReference type="RefSeq" id="WP_167227523.1">
    <property type="nucleotide sequence ID" value="NZ_JAAQPH010000015.1"/>
</dbReference>
<dbReference type="InterPro" id="IPR013879">
    <property type="entry name" value="DUF1761"/>
</dbReference>
<feature type="transmembrane region" description="Helical" evidence="1">
    <location>
        <begin position="6"/>
        <end position="29"/>
    </location>
</feature>
<proteinExistence type="predicted"/>
<dbReference type="AlphaFoldDB" id="A0A967F0B2"/>
<feature type="transmembrane region" description="Helical" evidence="1">
    <location>
        <begin position="114"/>
        <end position="135"/>
    </location>
</feature>
<evidence type="ECO:0000256" key="1">
    <source>
        <dbReference type="SAM" id="Phobius"/>
    </source>
</evidence>
<evidence type="ECO:0000313" key="3">
    <source>
        <dbReference type="Proteomes" id="UP000761264"/>
    </source>
</evidence>
<keyword evidence="1" id="KW-0472">Membrane</keyword>
<dbReference type="Pfam" id="PF08570">
    <property type="entry name" value="DUF1761"/>
    <property type="match status" value="1"/>
</dbReference>
<feature type="transmembrane region" description="Helical" evidence="1">
    <location>
        <begin position="77"/>
        <end position="102"/>
    </location>
</feature>
<gene>
    <name evidence="2" type="ORF">HBA54_18925</name>
</gene>
<name>A0A967F0B2_9PROT</name>
<accession>A0A967F0B2</accession>